<sequence>MVNLQSPIQVGNITLQHRIVLAPLTRYRADDNHVPLPFVKDYYAQRASIPGTLLITEGTFISPRAGGFNNVPGIYNDMQIKAWKEITDAVHAKDCFIFCQLWALGRAANPQVLAADGYPVVSSSNLPISEKTPVTEPLDEKGIQTFIQDYVQAAKNAIQAGFDGVEIHGANGYLCDQFLQDTCNNRNDRWGGSIENRSRFGIEVATAIAAAIGSEKTAYRVSPWSPFQGMGMTDPRPQFTHLAQNVAKIRLAYLHVVESRINGSQSFEGTHESTDFLVDAFGNSGVVILAGGFSPESATETIANHKDPRIAIAFGRHFIPNPDLPFRILNHIDLTPYNRSTFYNPKSIVGYIDYPNSSQYDAWASTKARVSETPN</sequence>
<proteinExistence type="predicted"/>
<evidence type="ECO:0000313" key="3">
    <source>
        <dbReference type="EMBL" id="KKZ62919.1"/>
    </source>
</evidence>
<dbReference type="GO" id="GO:0003959">
    <property type="term" value="F:NADPH dehydrogenase activity"/>
    <property type="evidence" value="ECO:0007669"/>
    <property type="project" value="TreeGrafter"/>
</dbReference>
<dbReference type="Proteomes" id="UP000034164">
    <property type="component" value="Unassembled WGS sequence"/>
</dbReference>
<dbReference type="GO" id="GO:0010181">
    <property type="term" value="F:FMN binding"/>
    <property type="evidence" value="ECO:0007669"/>
    <property type="project" value="InterPro"/>
</dbReference>
<dbReference type="VEuPathDB" id="FungiDB:EMCG_02765"/>
<feature type="domain" description="NADH:flavin oxidoreductase/NADH oxidase N-terminal" evidence="2">
    <location>
        <begin position="5"/>
        <end position="333"/>
    </location>
</feature>
<dbReference type="CDD" id="cd02933">
    <property type="entry name" value="OYE_like_FMN"/>
    <property type="match status" value="1"/>
</dbReference>
<dbReference type="InterPro" id="IPR013785">
    <property type="entry name" value="Aldolase_TIM"/>
</dbReference>
<evidence type="ECO:0000259" key="2">
    <source>
        <dbReference type="Pfam" id="PF00724"/>
    </source>
</evidence>
<comment type="caution">
    <text evidence="3">The sequence shown here is derived from an EMBL/GenBank/DDBJ whole genome shotgun (WGS) entry which is preliminary data.</text>
</comment>
<dbReference type="SUPFAM" id="SSF51395">
    <property type="entry name" value="FMN-linked oxidoreductases"/>
    <property type="match status" value="1"/>
</dbReference>
<organism evidence="3 4">
    <name type="scientific">[Emmonsia] crescens</name>
    <dbReference type="NCBI Taxonomy" id="73230"/>
    <lineage>
        <taxon>Eukaryota</taxon>
        <taxon>Fungi</taxon>
        <taxon>Dikarya</taxon>
        <taxon>Ascomycota</taxon>
        <taxon>Pezizomycotina</taxon>
        <taxon>Eurotiomycetes</taxon>
        <taxon>Eurotiomycetidae</taxon>
        <taxon>Onygenales</taxon>
        <taxon>Ajellomycetaceae</taxon>
        <taxon>Emergomyces</taxon>
    </lineage>
</organism>
<name>A0A0G2J155_9EURO</name>
<dbReference type="Gene3D" id="3.20.20.70">
    <property type="entry name" value="Aldolase class I"/>
    <property type="match status" value="1"/>
</dbReference>
<reference evidence="4" key="1">
    <citation type="journal article" date="2015" name="PLoS Genet.">
        <title>The dynamic genome and transcriptome of the human fungal pathogen Blastomyces and close relative Emmonsia.</title>
        <authorList>
            <person name="Munoz J.F."/>
            <person name="Gauthier G.M."/>
            <person name="Desjardins C.A."/>
            <person name="Gallo J.E."/>
            <person name="Holder J."/>
            <person name="Sullivan T.D."/>
            <person name="Marty A.J."/>
            <person name="Carmen J.C."/>
            <person name="Chen Z."/>
            <person name="Ding L."/>
            <person name="Gujja S."/>
            <person name="Magrini V."/>
            <person name="Misas E."/>
            <person name="Mitreva M."/>
            <person name="Priest M."/>
            <person name="Saif S."/>
            <person name="Whiston E.A."/>
            <person name="Young S."/>
            <person name="Zeng Q."/>
            <person name="Goldman W.E."/>
            <person name="Mardis E.R."/>
            <person name="Taylor J.W."/>
            <person name="McEwen J.G."/>
            <person name="Clay O.K."/>
            <person name="Klein B.S."/>
            <person name="Cuomo C.A."/>
        </authorList>
    </citation>
    <scope>NUCLEOTIDE SEQUENCE [LARGE SCALE GENOMIC DNA]</scope>
    <source>
        <strain evidence="4">UAMH 3008</strain>
    </source>
</reference>
<dbReference type="FunFam" id="3.20.20.70:FF:000138">
    <property type="entry name" value="NADPH dehydrogenase 1"/>
    <property type="match status" value="1"/>
</dbReference>
<dbReference type="Pfam" id="PF00724">
    <property type="entry name" value="Oxidored_FMN"/>
    <property type="match status" value="1"/>
</dbReference>
<dbReference type="InterPro" id="IPR045247">
    <property type="entry name" value="Oye-like"/>
</dbReference>
<keyword evidence="1" id="KW-0521">NADP</keyword>
<evidence type="ECO:0000256" key="1">
    <source>
        <dbReference type="ARBA" id="ARBA00022857"/>
    </source>
</evidence>
<accession>A0A0G2J155</accession>
<gene>
    <name evidence="3" type="ORF">EMCG_02765</name>
</gene>
<dbReference type="AlphaFoldDB" id="A0A0G2J155"/>
<dbReference type="PANTHER" id="PTHR22893">
    <property type="entry name" value="NADH OXIDOREDUCTASE-RELATED"/>
    <property type="match status" value="1"/>
</dbReference>
<evidence type="ECO:0000313" key="4">
    <source>
        <dbReference type="Proteomes" id="UP000034164"/>
    </source>
</evidence>
<dbReference type="EMBL" id="LCZI01001017">
    <property type="protein sequence ID" value="KKZ62919.1"/>
    <property type="molecule type" value="Genomic_DNA"/>
</dbReference>
<dbReference type="InterPro" id="IPR001155">
    <property type="entry name" value="OxRdtase_FMN_N"/>
</dbReference>
<protein>
    <submittedName>
        <fullName evidence="3">NADPH2 dehydrogenase</fullName>
    </submittedName>
</protein>
<dbReference type="PANTHER" id="PTHR22893:SF91">
    <property type="entry name" value="NADPH DEHYDROGENASE 2-RELATED"/>
    <property type="match status" value="1"/>
</dbReference>
<dbReference type="OrthoDB" id="1663137at2759"/>